<dbReference type="CDD" id="cd07731">
    <property type="entry name" value="ComA-like_MBL-fold"/>
    <property type="match status" value="1"/>
</dbReference>
<dbReference type="RefSeq" id="WP_249413189.1">
    <property type="nucleotide sequence ID" value="NZ_BORR01000033.1"/>
</dbReference>
<comment type="function">
    <text evidence="2">Counteracts the endogenous Pycsar antiviral defense system. Phosphodiesterase that enables metal-dependent hydrolysis of host cyclic nucleotide Pycsar defense signals such as cCMP and cUMP.</text>
</comment>
<accession>A0A919XW44</accession>
<organism evidence="5 6">
    <name type="scientific">Paenibacillus antibioticophila</name>
    <dbReference type="NCBI Taxonomy" id="1274374"/>
    <lineage>
        <taxon>Bacteria</taxon>
        <taxon>Bacillati</taxon>
        <taxon>Bacillota</taxon>
        <taxon>Bacilli</taxon>
        <taxon>Bacillales</taxon>
        <taxon>Paenibacillaceae</taxon>
        <taxon>Paenibacillus</taxon>
    </lineage>
</organism>
<evidence type="ECO:0000256" key="2">
    <source>
        <dbReference type="ARBA" id="ARBA00034301"/>
    </source>
</evidence>
<name>A0A919XW44_9BACL</name>
<keyword evidence="6" id="KW-1185">Reference proteome</keyword>
<dbReference type="InterPro" id="IPR001279">
    <property type="entry name" value="Metallo-B-lactamas"/>
</dbReference>
<dbReference type="AlphaFoldDB" id="A0A919XW44"/>
<comment type="catalytic activity">
    <reaction evidence="3">
        <text>3',5'-cyclic UMP + H2O = UMP + H(+)</text>
        <dbReference type="Rhea" id="RHEA:70575"/>
        <dbReference type="ChEBI" id="CHEBI:15377"/>
        <dbReference type="ChEBI" id="CHEBI:15378"/>
        <dbReference type="ChEBI" id="CHEBI:57865"/>
        <dbReference type="ChEBI" id="CHEBI:184387"/>
    </reaction>
    <physiologicalReaction direction="left-to-right" evidence="3">
        <dbReference type="Rhea" id="RHEA:70576"/>
    </physiologicalReaction>
</comment>
<comment type="catalytic activity">
    <reaction evidence="1">
        <text>3',5'-cyclic CMP + H2O = CMP + H(+)</text>
        <dbReference type="Rhea" id="RHEA:72675"/>
        <dbReference type="ChEBI" id="CHEBI:15377"/>
        <dbReference type="ChEBI" id="CHEBI:15378"/>
        <dbReference type="ChEBI" id="CHEBI:58003"/>
        <dbReference type="ChEBI" id="CHEBI:60377"/>
    </reaction>
    <physiologicalReaction direction="left-to-right" evidence="1">
        <dbReference type="Rhea" id="RHEA:72676"/>
    </physiologicalReaction>
</comment>
<dbReference type="PANTHER" id="PTHR30619">
    <property type="entry name" value="DNA INTERNALIZATION/COMPETENCE PROTEIN COMEC/REC2"/>
    <property type="match status" value="1"/>
</dbReference>
<feature type="domain" description="Metallo-beta-lactamase" evidence="4">
    <location>
        <begin position="75"/>
        <end position="268"/>
    </location>
</feature>
<evidence type="ECO:0000259" key="4">
    <source>
        <dbReference type="SMART" id="SM00849"/>
    </source>
</evidence>
<dbReference type="Proteomes" id="UP000681162">
    <property type="component" value="Unassembled WGS sequence"/>
</dbReference>
<dbReference type="Gene3D" id="3.60.15.10">
    <property type="entry name" value="Ribonuclease Z/Hydroxyacylglutathione hydrolase-like"/>
    <property type="match status" value="1"/>
</dbReference>
<dbReference type="SUPFAM" id="SSF56281">
    <property type="entry name" value="Metallo-hydrolase/oxidoreductase"/>
    <property type="match status" value="1"/>
</dbReference>
<comment type="caution">
    <text evidence="5">The sequence shown here is derived from an EMBL/GenBank/DDBJ whole genome shotgun (WGS) entry which is preliminary data.</text>
</comment>
<gene>
    <name evidence="5" type="ORF">J41TS12_49600</name>
</gene>
<dbReference type="InterPro" id="IPR035681">
    <property type="entry name" value="ComA-like_MBL"/>
</dbReference>
<protein>
    <submittedName>
        <fullName evidence="5">MBL fold protein</fullName>
    </submittedName>
</protein>
<dbReference type="PANTHER" id="PTHR30619:SF7">
    <property type="entry name" value="BETA-LACTAMASE DOMAIN PROTEIN"/>
    <property type="match status" value="1"/>
</dbReference>
<dbReference type="InterPro" id="IPR036866">
    <property type="entry name" value="RibonucZ/Hydroxyglut_hydro"/>
</dbReference>
<dbReference type="SMART" id="SM00849">
    <property type="entry name" value="Lactamase_B"/>
    <property type="match status" value="1"/>
</dbReference>
<reference evidence="5 6" key="1">
    <citation type="submission" date="2021-03" db="EMBL/GenBank/DDBJ databases">
        <title>Antimicrobial resistance genes in bacteria isolated from Japanese honey, and their potential for conferring macrolide and lincosamide resistance in the American foulbrood pathogen Paenibacillus larvae.</title>
        <authorList>
            <person name="Okamoto M."/>
            <person name="Kumagai M."/>
            <person name="Kanamori H."/>
            <person name="Takamatsu D."/>
        </authorList>
    </citation>
    <scope>NUCLEOTIDE SEQUENCE [LARGE SCALE GENOMIC DNA]</scope>
    <source>
        <strain evidence="5 6">J41TS12</strain>
    </source>
</reference>
<sequence>MASMGRHDQSRQLKKLSKTIGTYVLGFCLLLGLAGCSADWTELLSEAGQEHEVWNASSDAQNGNLRVIFLDVGQGASQLLISPSGKTMLIDGGNNDQEQVMLDYLEKYEIGRIDVMVGTHPDADHIGGLDRVIDHHDIGDIYMPKIQANTRTFESLLESIQHKGLKVKTAKAGVVPDWDEEVQVQMLAPVKTSDDSNNMSAVLKITYGKVSFLLTGDAERESEKLMLESGADLQADVLLVGHHGSKSSTSVSFLERVRPQVGVIQVGENSYGHPKEEILNRLAEAGVRVYRNDLQGSIEISTNGEQIEVLTGR</sequence>
<evidence type="ECO:0000313" key="6">
    <source>
        <dbReference type="Proteomes" id="UP000681162"/>
    </source>
</evidence>
<proteinExistence type="predicted"/>
<evidence type="ECO:0000313" key="5">
    <source>
        <dbReference type="EMBL" id="GIO40099.1"/>
    </source>
</evidence>
<evidence type="ECO:0000256" key="1">
    <source>
        <dbReference type="ARBA" id="ARBA00034221"/>
    </source>
</evidence>
<evidence type="ECO:0000256" key="3">
    <source>
        <dbReference type="ARBA" id="ARBA00048505"/>
    </source>
</evidence>
<dbReference type="EMBL" id="BORR01000033">
    <property type="protein sequence ID" value="GIO40099.1"/>
    <property type="molecule type" value="Genomic_DNA"/>
</dbReference>
<dbReference type="InterPro" id="IPR052159">
    <property type="entry name" value="Competence_DNA_uptake"/>
</dbReference>
<dbReference type="Pfam" id="PF00753">
    <property type="entry name" value="Lactamase_B"/>
    <property type="match status" value="1"/>
</dbReference>